<keyword evidence="3" id="KW-1185">Reference proteome</keyword>
<feature type="transmembrane region" description="Helical" evidence="1">
    <location>
        <begin position="265"/>
        <end position="284"/>
    </location>
</feature>
<proteinExistence type="predicted"/>
<comment type="caution">
    <text evidence="2">The sequence shown here is derived from an EMBL/GenBank/DDBJ whole genome shotgun (WGS) entry which is preliminary data.</text>
</comment>
<feature type="transmembrane region" description="Helical" evidence="1">
    <location>
        <begin position="60"/>
        <end position="81"/>
    </location>
</feature>
<name>A0ABW0I3N0_9BACT</name>
<feature type="transmembrane region" description="Helical" evidence="1">
    <location>
        <begin position="167"/>
        <end position="183"/>
    </location>
</feature>
<sequence>MLRLPSMVYNQQLNPDESQMITQAITLLQNPVYWDSVDGTTIGPINSYLLVWPGLFGWPITYFTTRLTGTVLIGFILLFLFAGLRRVVAPQSARIALVVLVLFFSYVIHFDFLHYSSELASLVLLTLGWYYFIRLQAPSGFSNQRLDGLWAGFALGCVPFAKLQSMPSAALIAVAILASLFFLRPCQHRGINPPVWFILGLALPTGFVVGCCYYFGVLNRFYTFYIQSNLFNYGEYNQYLYPATRLSFWSKTLRLPVFFQSETTFLPFFLFVLLLSAATVWIILIKRQPLLPGKRWIGCWSVAWLGASLYSVVKPGTEFTHHLLLLVPSLGWLGNLVIDQFLSLQTARYPVIFPRLFLLGNLFFFGKTAIQFRQNPVATNYYLYATRNPAHFPNSRVSDVLLHYARPNDRLVVWGWNMTYHVEAQLPQGTSENHSFRSIVPHSLRRAYQEKYMEDITSTQPTLFVDATGPNSLWMTDTTVYRHENFPALASYISKQYHQVAVVDQVRIYLRNDRAMRLQTFLPPNLMH</sequence>
<gene>
    <name evidence="2" type="ORF">ACFPMF_01495</name>
</gene>
<accession>A0ABW0I3N0</accession>
<organism evidence="2 3">
    <name type="scientific">Larkinella bovis</name>
    <dbReference type="NCBI Taxonomy" id="683041"/>
    <lineage>
        <taxon>Bacteria</taxon>
        <taxon>Pseudomonadati</taxon>
        <taxon>Bacteroidota</taxon>
        <taxon>Cytophagia</taxon>
        <taxon>Cytophagales</taxon>
        <taxon>Spirosomataceae</taxon>
        <taxon>Larkinella</taxon>
    </lineage>
</organism>
<evidence type="ECO:0000313" key="3">
    <source>
        <dbReference type="Proteomes" id="UP001596106"/>
    </source>
</evidence>
<evidence type="ECO:0000256" key="1">
    <source>
        <dbReference type="SAM" id="Phobius"/>
    </source>
</evidence>
<dbReference type="EMBL" id="JBHSMA010000001">
    <property type="protein sequence ID" value="MFC5407964.1"/>
    <property type="molecule type" value="Genomic_DNA"/>
</dbReference>
<feature type="transmembrane region" description="Helical" evidence="1">
    <location>
        <begin position="195"/>
        <end position="216"/>
    </location>
</feature>
<dbReference type="Proteomes" id="UP001596106">
    <property type="component" value="Unassembled WGS sequence"/>
</dbReference>
<keyword evidence="1" id="KW-0472">Membrane</keyword>
<dbReference type="RefSeq" id="WP_379840654.1">
    <property type="nucleotide sequence ID" value="NZ_JBHSMA010000001.1"/>
</dbReference>
<reference evidence="3" key="1">
    <citation type="journal article" date="2019" name="Int. J. Syst. Evol. Microbiol.">
        <title>The Global Catalogue of Microorganisms (GCM) 10K type strain sequencing project: providing services to taxonomists for standard genome sequencing and annotation.</title>
        <authorList>
            <consortium name="The Broad Institute Genomics Platform"/>
            <consortium name="The Broad Institute Genome Sequencing Center for Infectious Disease"/>
            <person name="Wu L."/>
            <person name="Ma J."/>
        </authorList>
    </citation>
    <scope>NUCLEOTIDE SEQUENCE [LARGE SCALE GENOMIC DNA]</scope>
    <source>
        <strain evidence="3">CCUG 55250</strain>
    </source>
</reference>
<evidence type="ECO:0000313" key="2">
    <source>
        <dbReference type="EMBL" id="MFC5407964.1"/>
    </source>
</evidence>
<evidence type="ECO:0008006" key="4">
    <source>
        <dbReference type="Google" id="ProtNLM"/>
    </source>
</evidence>
<protein>
    <recommendedName>
        <fullName evidence="4">Glycosyltransferase RgtA/B/C/D-like domain-containing protein</fullName>
    </recommendedName>
</protein>
<feature type="transmembrane region" description="Helical" evidence="1">
    <location>
        <begin position="93"/>
        <end position="109"/>
    </location>
</feature>
<keyword evidence="1" id="KW-1133">Transmembrane helix</keyword>
<keyword evidence="1" id="KW-0812">Transmembrane</keyword>